<evidence type="ECO:0000313" key="2">
    <source>
        <dbReference type="Proteomes" id="UP000198748"/>
    </source>
</evidence>
<dbReference type="NCBIfam" id="TIGR01509">
    <property type="entry name" value="HAD-SF-IA-v3"/>
    <property type="match status" value="1"/>
</dbReference>
<dbReference type="SUPFAM" id="SSF56784">
    <property type="entry name" value="HAD-like"/>
    <property type="match status" value="1"/>
</dbReference>
<dbReference type="GO" id="GO:0016787">
    <property type="term" value="F:hydrolase activity"/>
    <property type="evidence" value="ECO:0007669"/>
    <property type="project" value="UniProtKB-KW"/>
</dbReference>
<dbReference type="SFLD" id="SFLDG01129">
    <property type="entry name" value="C1.5:_HAD__Beta-PGM__Phosphata"/>
    <property type="match status" value="1"/>
</dbReference>
<organism evidence="1 2">
    <name type="scientific">Dyadobacter soli</name>
    <dbReference type="NCBI Taxonomy" id="659014"/>
    <lineage>
        <taxon>Bacteria</taxon>
        <taxon>Pseudomonadati</taxon>
        <taxon>Bacteroidota</taxon>
        <taxon>Cytophagia</taxon>
        <taxon>Cytophagales</taxon>
        <taxon>Spirosomataceae</taxon>
        <taxon>Dyadobacter</taxon>
    </lineage>
</organism>
<dbReference type="InterPro" id="IPR023198">
    <property type="entry name" value="PGP-like_dom2"/>
</dbReference>
<keyword evidence="1" id="KW-0378">Hydrolase</keyword>
<keyword evidence="2" id="KW-1185">Reference proteome</keyword>
<gene>
    <name evidence="1" type="ORF">SAMN04487996_105143</name>
</gene>
<dbReference type="OrthoDB" id="9797415at2"/>
<dbReference type="InterPro" id="IPR006439">
    <property type="entry name" value="HAD-SF_hydro_IA"/>
</dbReference>
<dbReference type="SFLD" id="SFLDS00003">
    <property type="entry name" value="Haloacid_Dehalogenase"/>
    <property type="match status" value="1"/>
</dbReference>
<dbReference type="PANTHER" id="PTHR43611">
    <property type="entry name" value="ALPHA-D-GLUCOSE 1-PHOSPHATE PHOSPHATASE"/>
    <property type="match status" value="1"/>
</dbReference>
<proteinExistence type="predicted"/>
<reference evidence="2" key="1">
    <citation type="submission" date="2016-10" db="EMBL/GenBank/DDBJ databases">
        <authorList>
            <person name="Varghese N."/>
            <person name="Submissions S."/>
        </authorList>
    </citation>
    <scope>NUCLEOTIDE SEQUENCE [LARGE SCALE GENOMIC DNA]</scope>
    <source>
        <strain evidence="2">DSM 25329</strain>
    </source>
</reference>
<dbReference type="Gene3D" id="3.40.50.1000">
    <property type="entry name" value="HAD superfamily/HAD-like"/>
    <property type="match status" value="1"/>
</dbReference>
<protein>
    <submittedName>
        <fullName evidence="1">Putative hydrolase of the HAD superfamily</fullName>
    </submittedName>
</protein>
<dbReference type="EMBL" id="FNAN01000005">
    <property type="protein sequence ID" value="SDE47329.1"/>
    <property type="molecule type" value="Genomic_DNA"/>
</dbReference>
<name>A0A1G7D747_9BACT</name>
<dbReference type="InterPro" id="IPR023214">
    <property type="entry name" value="HAD_sf"/>
</dbReference>
<dbReference type="STRING" id="659014.SAMN04487996_105143"/>
<sequence>MKNDKIRNIIFDLGDVILNIDVPIASKSFADLSGREQTEILTIFKESEIFRQFETGIMDEPTFRNYVREILSFPDLSDEAIDTAWNSLLLDLPPERVELLKKLATQYRIFMLSNTSSIHITQVNKILKASTGVEKLEDLFEIVFLSYEMGLMKPDTRIYQQVLDQAGLKAEETLFLDDNADNIRAAAELGIETIHVQKPVTILEYLKDYAV</sequence>
<accession>A0A1G7D747</accession>
<evidence type="ECO:0000313" key="1">
    <source>
        <dbReference type="EMBL" id="SDE47329.1"/>
    </source>
</evidence>
<dbReference type="NCBIfam" id="TIGR01549">
    <property type="entry name" value="HAD-SF-IA-v1"/>
    <property type="match status" value="1"/>
</dbReference>
<dbReference type="PANTHER" id="PTHR43611:SF3">
    <property type="entry name" value="FLAVIN MONONUCLEOTIDE HYDROLASE 1, CHLOROPLATIC"/>
    <property type="match status" value="1"/>
</dbReference>
<dbReference type="Proteomes" id="UP000198748">
    <property type="component" value="Unassembled WGS sequence"/>
</dbReference>
<dbReference type="Gene3D" id="1.10.150.240">
    <property type="entry name" value="Putative phosphatase, domain 2"/>
    <property type="match status" value="1"/>
</dbReference>
<dbReference type="RefSeq" id="WP_090148649.1">
    <property type="nucleotide sequence ID" value="NZ_FNAN01000005.1"/>
</dbReference>
<dbReference type="Pfam" id="PF00702">
    <property type="entry name" value="Hydrolase"/>
    <property type="match status" value="1"/>
</dbReference>
<dbReference type="PRINTS" id="PR00413">
    <property type="entry name" value="HADHALOGNASE"/>
</dbReference>
<dbReference type="AlphaFoldDB" id="A0A1G7D747"/>
<dbReference type="CDD" id="cd02603">
    <property type="entry name" value="HAD_sEH-N_like"/>
    <property type="match status" value="1"/>
</dbReference>
<dbReference type="InterPro" id="IPR036412">
    <property type="entry name" value="HAD-like_sf"/>
</dbReference>